<dbReference type="STRING" id="796925.A0A137PE75"/>
<feature type="domain" description="C2H2-type" evidence="4">
    <location>
        <begin position="59"/>
        <end position="88"/>
    </location>
</feature>
<dbReference type="GO" id="GO:0003700">
    <property type="term" value="F:DNA-binding transcription factor activity"/>
    <property type="evidence" value="ECO:0007669"/>
    <property type="project" value="TreeGrafter"/>
</dbReference>
<evidence type="ECO:0000256" key="3">
    <source>
        <dbReference type="PROSITE-ProRule" id="PRU00042"/>
    </source>
</evidence>
<dbReference type="PANTHER" id="PTHR47427">
    <property type="entry name" value="PROTEIN STE12"/>
    <property type="match status" value="1"/>
</dbReference>
<dbReference type="GO" id="GO:1990527">
    <property type="term" value="C:Tec1p-Ste12p-Dig1p complex"/>
    <property type="evidence" value="ECO:0007669"/>
    <property type="project" value="TreeGrafter"/>
</dbReference>
<proteinExistence type="predicted"/>
<evidence type="ECO:0000256" key="1">
    <source>
        <dbReference type="ARBA" id="ARBA00004123"/>
    </source>
</evidence>
<evidence type="ECO:0000256" key="2">
    <source>
        <dbReference type="ARBA" id="ARBA00023242"/>
    </source>
</evidence>
<dbReference type="PROSITE" id="PS50157">
    <property type="entry name" value="ZINC_FINGER_C2H2_2"/>
    <property type="match status" value="2"/>
</dbReference>
<protein>
    <recommendedName>
        <fullName evidence="4">C2H2-type domain-containing protein</fullName>
    </recommendedName>
</protein>
<evidence type="ECO:0000313" key="6">
    <source>
        <dbReference type="Proteomes" id="UP000070444"/>
    </source>
</evidence>
<dbReference type="GO" id="GO:0005634">
    <property type="term" value="C:nucleus"/>
    <property type="evidence" value="ECO:0007669"/>
    <property type="project" value="UniProtKB-SubCell"/>
</dbReference>
<dbReference type="GO" id="GO:1990526">
    <property type="term" value="C:Ste12p-Dig1p-Dig2p complex"/>
    <property type="evidence" value="ECO:0007669"/>
    <property type="project" value="TreeGrafter"/>
</dbReference>
<dbReference type="Proteomes" id="UP000070444">
    <property type="component" value="Unassembled WGS sequence"/>
</dbReference>
<dbReference type="InterPro" id="IPR013087">
    <property type="entry name" value="Znf_C2H2_type"/>
</dbReference>
<dbReference type="GO" id="GO:0008270">
    <property type="term" value="F:zinc ion binding"/>
    <property type="evidence" value="ECO:0007669"/>
    <property type="project" value="UniProtKB-KW"/>
</dbReference>
<keyword evidence="3" id="KW-0862">Zinc</keyword>
<comment type="subcellular location">
    <subcellularLocation>
        <location evidence="1">Nucleus</location>
    </subcellularLocation>
</comment>
<dbReference type="PANTHER" id="PTHR47427:SF2">
    <property type="entry name" value="C2H2-TYPE DOMAIN-CONTAINING PROTEIN"/>
    <property type="match status" value="1"/>
</dbReference>
<dbReference type="Gene3D" id="3.30.160.60">
    <property type="entry name" value="Classic Zinc Finger"/>
    <property type="match status" value="2"/>
</dbReference>
<name>A0A137PE75_CONC2</name>
<keyword evidence="3" id="KW-0479">Metal-binding</keyword>
<organism evidence="5 6">
    <name type="scientific">Conidiobolus coronatus (strain ATCC 28846 / CBS 209.66 / NRRL 28638)</name>
    <name type="common">Delacroixia coronata</name>
    <dbReference type="NCBI Taxonomy" id="796925"/>
    <lineage>
        <taxon>Eukaryota</taxon>
        <taxon>Fungi</taxon>
        <taxon>Fungi incertae sedis</taxon>
        <taxon>Zoopagomycota</taxon>
        <taxon>Entomophthoromycotina</taxon>
        <taxon>Entomophthoromycetes</taxon>
        <taxon>Entomophthorales</taxon>
        <taxon>Ancylistaceae</taxon>
        <taxon>Conidiobolus</taxon>
    </lineage>
</organism>
<keyword evidence="6" id="KW-1185">Reference proteome</keyword>
<dbReference type="OrthoDB" id="6365676at2759"/>
<evidence type="ECO:0000313" key="5">
    <source>
        <dbReference type="EMBL" id="KXN73314.1"/>
    </source>
</evidence>
<feature type="domain" description="C2H2-type" evidence="4">
    <location>
        <begin position="28"/>
        <end position="58"/>
    </location>
</feature>
<evidence type="ECO:0000259" key="4">
    <source>
        <dbReference type="PROSITE" id="PS50157"/>
    </source>
</evidence>
<dbReference type="Pfam" id="PF00096">
    <property type="entry name" value="zf-C2H2"/>
    <property type="match status" value="1"/>
</dbReference>
<keyword evidence="2" id="KW-0539">Nucleus</keyword>
<dbReference type="SUPFAM" id="SSF57667">
    <property type="entry name" value="beta-beta-alpha zinc fingers"/>
    <property type="match status" value="2"/>
</dbReference>
<dbReference type="PROSITE" id="PS00028">
    <property type="entry name" value="ZINC_FINGER_C2H2_1"/>
    <property type="match status" value="2"/>
</dbReference>
<dbReference type="AlphaFoldDB" id="A0A137PE75"/>
<gene>
    <name evidence="5" type="ORF">CONCODRAFT_55634</name>
</gene>
<dbReference type="EMBL" id="KQ964439">
    <property type="protein sequence ID" value="KXN73314.1"/>
    <property type="molecule type" value="Genomic_DNA"/>
</dbReference>
<accession>A0A137PE75</accession>
<sequence>MPPTLNPQAPTHFRTKRSQSVCHTKKLHICEVDNCFQTFKRAEHLKRHQRCVHFDHRPYQCPIPTCNKFFSRTDNLAAHIKIHQRRNSTLN</sequence>
<reference evidence="5 6" key="1">
    <citation type="journal article" date="2015" name="Genome Biol. Evol.">
        <title>Phylogenomic analyses indicate that early fungi evolved digesting cell walls of algal ancestors of land plants.</title>
        <authorList>
            <person name="Chang Y."/>
            <person name="Wang S."/>
            <person name="Sekimoto S."/>
            <person name="Aerts A.L."/>
            <person name="Choi C."/>
            <person name="Clum A."/>
            <person name="LaButti K.M."/>
            <person name="Lindquist E.A."/>
            <person name="Yee Ngan C."/>
            <person name="Ohm R.A."/>
            <person name="Salamov A.A."/>
            <person name="Grigoriev I.V."/>
            <person name="Spatafora J.W."/>
            <person name="Berbee M.L."/>
        </authorList>
    </citation>
    <scope>NUCLEOTIDE SEQUENCE [LARGE SCALE GENOMIC DNA]</scope>
    <source>
        <strain evidence="5 6">NRRL 28638</strain>
    </source>
</reference>
<dbReference type="SMART" id="SM00355">
    <property type="entry name" value="ZnF_C2H2"/>
    <property type="match status" value="2"/>
</dbReference>
<dbReference type="InterPro" id="IPR052127">
    <property type="entry name" value="STE12_transcription_factor"/>
</dbReference>
<dbReference type="InterPro" id="IPR036236">
    <property type="entry name" value="Znf_C2H2_sf"/>
</dbReference>
<keyword evidence="3" id="KW-0863">Zinc-finger</keyword>